<evidence type="ECO:0000256" key="5">
    <source>
        <dbReference type="ARBA" id="ARBA00008310"/>
    </source>
</evidence>
<dbReference type="Pfam" id="PF01593">
    <property type="entry name" value="Amino_oxidase"/>
    <property type="match status" value="1"/>
</dbReference>
<dbReference type="OrthoDB" id="4496419at2"/>
<comment type="catalytic activity">
    <reaction evidence="1">
        <text>coproporphyrinogen III + 3 O2 = coproporphyrin III + 3 H2O2</text>
        <dbReference type="Rhea" id="RHEA:43436"/>
        <dbReference type="ChEBI" id="CHEBI:15379"/>
        <dbReference type="ChEBI" id="CHEBI:16240"/>
        <dbReference type="ChEBI" id="CHEBI:57309"/>
        <dbReference type="ChEBI" id="CHEBI:131725"/>
        <dbReference type="EC" id="1.3.3.15"/>
    </reaction>
    <physiologicalReaction direction="left-to-right" evidence="1">
        <dbReference type="Rhea" id="RHEA:43437"/>
    </physiologicalReaction>
</comment>
<keyword evidence="8 12" id="KW-0285">Flavoprotein</keyword>
<dbReference type="GO" id="GO:0006783">
    <property type="term" value="P:heme biosynthetic process"/>
    <property type="evidence" value="ECO:0007669"/>
    <property type="project" value="UniProtKB-UniRule"/>
</dbReference>
<dbReference type="NCBIfam" id="TIGR00562">
    <property type="entry name" value="proto_IX_ox"/>
    <property type="match status" value="1"/>
</dbReference>
<dbReference type="AlphaFoldDB" id="A0A0U4DA44"/>
<dbReference type="UniPathway" id="UPA00252"/>
<dbReference type="Proteomes" id="UP000067689">
    <property type="component" value="Chromosome"/>
</dbReference>
<dbReference type="Gene3D" id="3.90.660.20">
    <property type="entry name" value="Protoporphyrinogen oxidase, mitochondrial, domain 2"/>
    <property type="match status" value="1"/>
</dbReference>
<keyword evidence="10 12" id="KW-0560">Oxidoreductase</keyword>
<dbReference type="EMBL" id="CP011502">
    <property type="protein sequence ID" value="ALX05026.1"/>
    <property type="molecule type" value="Genomic_DNA"/>
</dbReference>
<dbReference type="Gene3D" id="1.10.3110.10">
    <property type="entry name" value="protoporphyrinogen ix oxidase, domain 3"/>
    <property type="match status" value="1"/>
</dbReference>
<dbReference type="RefSeq" id="WP_067858041.1">
    <property type="nucleotide sequence ID" value="NZ_CP011502.1"/>
</dbReference>
<evidence type="ECO:0000256" key="6">
    <source>
        <dbReference type="ARBA" id="ARBA00012402"/>
    </source>
</evidence>
<dbReference type="Gene3D" id="3.50.50.60">
    <property type="entry name" value="FAD/NAD(P)-binding domain"/>
    <property type="match status" value="1"/>
</dbReference>
<dbReference type="STRING" id="2041.AERYTH_10095"/>
<evidence type="ECO:0000256" key="4">
    <source>
        <dbReference type="ARBA" id="ARBA00004744"/>
    </source>
</evidence>
<reference evidence="14 15" key="1">
    <citation type="journal article" date="1991" name="Int. J. Syst. Bacteriol.">
        <title>Description of the erythromycin-producing bacterium Arthrobacter sp. strain NRRL B-3381 as Aeromicrobium erythreum gen. nov., sp. nov.</title>
        <authorList>
            <person name="Miller E.S."/>
            <person name="Woese C.R."/>
            <person name="Brenner S."/>
        </authorList>
    </citation>
    <scope>NUCLEOTIDE SEQUENCE [LARGE SCALE GENOMIC DNA]</scope>
    <source>
        <strain evidence="14 15">AR18</strain>
    </source>
</reference>
<evidence type="ECO:0000256" key="9">
    <source>
        <dbReference type="ARBA" id="ARBA00022827"/>
    </source>
</evidence>
<name>A0A0U4DA44_9ACTN</name>
<dbReference type="EC" id="1.3.3.15" evidence="6 12"/>
<evidence type="ECO:0000313" key="15">
    <source>
        <dbReference type="Proteomes" id="UP000067689"/>
    </source>
</evidence>
<evidence type="ECO:0000313" key="14">
    <source>
        <dbReference type="EMBL" id="ALX05026.1"/>
    </source>
</evidence>
<protein>
    <recommendedName>
        <fullName evidence="7 12">Coproporphyrinogen III oxidase</fullName>
        <ecNumber evidence="6 12">1.3.3.15</ecNumber>
    </recommendedName>
</protein>
<comment type="pathway">
    <text evidence="4 12">Porphyrin-containing compound metabolism; protoheme biosynthesis.</text>
</comment>
<dbReference type="PANTHER" id="PTHR42923">
    <property type="entry name" value="PROTOPORPHYRINOGEN OXIDASE"/>
    <property type="match status" value="1"/>
</dbReference>
<dbReference type="GO" id="GO:0005737">
    <property type="term" value="C:cytoplasm"/>
    <property type="evidence" value="ECO:0007669"/>
    <property type="project" value="UniProtKB-SubCell"/>
</dbReference>
<evidence type="ECO:0000256" key="1">
    <source>
        <dbReference type="ARBA" id="ARBA00001755"/>
    </source>
</evidence>
<gene>
    <name evidence="14" type="ORF">AERYTH_10095</name>
</gene>
<dbReference type="SUPFAM" id="SSF54373">
    <property type="entry name" value="FAD-linked reductases, C-terminal domain"/>
    <property type="match status" value="1"/>
</dbReference>
<evidence type="ECO:0000256" key="8">
    <source>
        <dbReference type="ARBA" id="ARBA00022630"/>
    </source>
</evidence>
<evidence type="ECO:0000256" key="10">
    <source>
        <dbReference type="ARBA" id="ARBA00023002"/>
    </source>
</evidence>
<keyword evidence="12" id="KW-0963">Cytoplasm</keyword>
<dbReference type="PANTHER" id="PTHR42923:SF3">
    <property type="entry name" value="PROTOPORPHYRINOGEN OXIDASE"/>
    <property type="match status" value="1"/>
</dbReference>
<evidence type="ECO:0000256" key="11">
    <source>
        <dbReference type="ARBA" id="ARBA00023133"/>
    </source>
</evidence>
<comment type="similarity">
    <text evidence="5 12">Belongs to the protoporphyrinogen/coproporphyrinogen oxidase family. Coproporphyrinogen III oxidase subfamily.</text>
</comment>
<dbReference type="InterPro" id="IPR002937">
    <property type="entry name" value="Amino_oxidase"/>
</dbReference>
<sequence>MRVAVVGAGIGGLVAALDLREAGCDVVVLEGADQVGGKLRVDDVGDLRVDVGAESMLARRPEAVDLAARVGAELTHPATTSAAIWTRGALRPLPPTVMGVPADLDALEASGILAERPVPHAEPVPDDDVSVAAFLAPRVGREVVDRLVEPLLGGVYAGHADRLSLRAAAPQVLALGADPLAGAAATRATTRTLATPVFAGVVGGVGTLPQRVVEHGDLDVRLRSTVRAVRVDDGVWTVSAGPVSAIETYEVDAVVVATPAPATARLLAEVAPPAAFALAAVDYASMALVTFVLDGPIDVEGSGFLVPPVDGTVVKGSTISSQKWAWLGERAGDRTVVRASIGRAGDTAVLHRDDADVAALALADLTSAYGGLPPVLATHVQRWGGGLPQYDVGHLGRVATVEAAVALVDGLEVCGAVYHGVGIPAVVASARAAAARLLAR</sequence>
<comment type="subcellular location">
    <subcellularLocation>
        <location evidence="12">Cytoplasm</location>
    </subcellularLocation>
</comment>
<feature type="domain" description="Amine oxidase" evidence="13">
    <location>
        <begin position="10"/>
        <end position="438"/>
    </location>
</feature>
<keyword evidence="15" id="KW-1185">Reference proteome</keyword>
<proteinExistence type="inferred from homology"/>
<keyword evidence="11 12" id="KW-0350">Heme biosynthesis</keyword>
<accession>A0A0U4DA44</accession>
<evidence type="ECO:0000256" key="2">
    <source>
        <dbReference type="ARBA" id="ARBA00001974"/>
    </source>
</evidence>
<dbReference type="InterPro" id="IPR050464">
    <property type="entry name" value="Zeta_carotene_desat/Oxidored"/>
</dbReference>
<dbReference type="KEGG" id="aer:AERYTH_10095"/>
<comment type="cofactor">
    <cofactor evidence="2 12">
        <name>FAD</name>
        <dbReference type="ChEBI" id="CHEBI:57692"/>
    </cofactor>
</comment>
<dbReference type="GO" id="GO:0004729">
    <property type="term" value="F:oxygen-dependent protoporphyrinogen oxidase activity"/>
    <property type="evidence" value="ECO:0007669"/>
    <property type="project" value="UniProtKB-UniRule"/>
</dbReference>
<keyword evidence="9 12" id="KW-0274">FAD</keyword>
<dbReference type="SUPFAM" id="SSF51905">
    <property type="entry name" value="FAD/NAD(P)-binding domain"/>
    <property type="match status" value="1"/>
</dbReference>
<evidence type="ECO:0000256" key="7">
    <source>
        <dbReference type="ARBA" id="ARBA00019046"/>
    </source>
</evidence>
<evidence type="ECO:0000256" key="12">
    <source>
        <dbReference type="RuleBase" id="RU364052"/>
    </source>
</evidence>
<evidence type="ECO:0000259" key="13">
    <source>
        <dbReference type="Pfam" id="PF01593"/>
    </source>
</evidence>
<dbReference type="InterPro" id="IPR036188">
    <property type="entry name" value="FAD/NAD-bd_sf"/>
</dbReference>
<dbReference type="InterPro" id="IPR004572">
    <property type="entry name" value="Protoporphyrinogen_oxidase"/>
</dbReference>
<comment type="function">
    <text evidence="3 12">Involved in coproporphyrin-dependent heme b biosynthesis. Catalyzes the oxidation of coproporphyrinogen III to coproporphyrin III.</text>
</comment>
<evidence type="ECO:0000256" key="3">
    <source>
        <dbReference type="ARBA" id="ARBA00002185"/>
    </source>
</evidence>
<dbReference type="PATRIC" id="fig|2041.4.peg.2111"/>
<organism evidence="14 15">
    <name type="scientific">Aeromicrobium erythreum</name>
    <dbReference type="NCBI Taxonomy" id="2041"/>
    <lineage>
        <taxon>Bacteria</taxon>
        <taxon>Bacillati</taxon>
        <taxon>Actinomycetota</taxon>
        <taxon>Actinomycetes</taxon>
        <taxon>Propionibacteriales</taxon>
        <taxon>Nocardioidaceae</taxon>
        <taxon>Aeromicrobium</taxon>
    </lineage>
</organism>